<dbReference type="EMBL" id="CP042912">
    <property type="protein sequence ID" value="QEG24044.1"/>
    <property type="molecule type" value="Genomic_DNA"/>
</dbReference>
<protein>
    <submittedName>
        <fullName evidence="1">Uncharacterized protein</fullName>
    </submittedName>
</protein>
<sequence length="122" mass="13218">MNHLVKRFLVLALPLLIVGSNSDDGYGIQIENNSGIELGDFSVTDSETEFTFGAISDGTQTGLGNADLQFGSQSPRKLEVAFTPRNGTDIIKSTVEIPILDKGESIKLSINSYLDLIDRVRS</sequence>
<evidence type="ECO:0000313" key="2">
    <source>
        <dbReference type="Proteomes" id="UP000322214"/>
    </source>
</evidence>
<keyword evidence="2" id="KW-1185">Reference proteome</keyword>
<name>A0A5B9PCQ0_9BACT</name>
<dbReference type="Proteomes" id="UP000322214">
    <property type="component" value="Chromosome"/>
</dbReference>
<dbReference type="RefSeq" id="WP_075082405.1">
    <property type="nucleotide sequence ID" value="NZ_CP042912.1"/>
</dbReference>
<dbReference type="AlphaFoldDB" id="A0A5B9PCQ0"/>
<reference evidence="1 2" key="1">
    <citation type="submission" date="2019-08" db="EMBL/GenBank/DDBJ databases">
        <title>Deep-cultivation of Planctomycetes and their phenomic and genomic characterization uncovers novel biology.</title>
        <authorList>
            <person name="Wiegand S."/>
            <person name="Jogler M."/>
            <person name="Boedeker C."/>
            <person name="Pinto D."/>
            <person name="Vollmers J."/>
            <person name="Rivas-Marin E."/>
            <person name="Kohn T."/>
            <person name="Peeters S.H."/>
            <person name="Heuer A."/>
            <person name="Rast P."/>
            <person name="Oberbeckmann S."/>
            <person name="Bunk B."/>
            <person name="Jeske O."/>
            <person name="Meyerdierks A."/>
            <person name="Storesund J.E."/>
            <person name="Kallscheuer N."/>
            <person name="Luecker S."/>
            <person name="Lage O.M."/>
            <person name="Pohl T."/>
            <person name="Merkel B.J."/>
            <person name="Hornburger P."/>
            <person name="Mueller R.-W."/>
            <person name="Bruemmer F."/>
            <person name="Labrenz M."/>
            <person name="Spormann A.M."/>
            <person name="Op den Camp H."/>
            <person name="Overmann J."/>
            <person name="Amann R."/>
            <person name="Jetten M.S.M."/>
            <person name="Mascher T."/>
            <person name="Medema M.H."/>
            <person name="Devos D.P."/>
            <person name="Kaster A.-K."/>
            <person name="Ovreas L."/>
            <person name="Rohde M."/>
            <person name="Galperin M.Y."/>
            <person name="Jogler C."/>
        </authorList>
    </citation>
    <scope>NUCLEOTIDE SEQUENCE [LARGE SCALE GENOMIC DNA]</scope>
    <source>
        <strain evidence="1 2">FC18</strain>
    </source>
</reference>
<evidence type="ECO:0000313" key="1">
    <source>
        <dbReference type="EMBL" id="QEG24044.1"/>
    </source>
</evidence>
<accession>A0A5B9PCQ0</accession>
<proteinExistence type="predicted"/>
<organism evidence="1 2">
    <name type="scientific">Mariniblastus fucicola</name>
    <dbReference type="NCBI Taxonomy" id="980251"/>
    <lineage>
        <taxon>Bacteria</taxon>
        <taxon>Pseudomonadati</taxon>
        <taxon>Planctomycetota</taxon>
        <taxon>Planctomycetia</taxon>
        <taxon>Pirellulales</taxon>
        <taxon>Pirellulaceae</taxon>
        <taxon>Mariniblastus</taxon>
    </lineage>
</organism>
<dbReference type="KEGG" id="mff:MFFC18_39550"/>
<gene>
    <name evidence="1" type="ORF">MFFC18_39550</name>
</gene>